<proteinExistence type="predicted"/>
<dbReference type="InterPro" id="IPR006638">
    <property type="entry name" value="Elp3/MiaA/NifB-like_rSAM"/>
</dbReference>
<evidence type="ECO:0000313" key="10">
    <source>
        <dbReference type="EMBL" id="NRN66132.1"/>
    </source>
</evidence>
<dbReference type="CDD" id="cd01335">
    <property type="entry name" value="Radical_SAM"/>
    <property type="match status" value="1"/>
</dbReference>
<dbReference type="InterPro" id="IPR058240">
    <property type="entry name" value="rSAM_sf"/>
</dbReference>
<evidence type="ECO:0000256" key="1">
    <source>
        <dbReference type="ARBA" id="ARBA00001966"/>
    </source>
</evidence>
<dbReference type="EMBL" id="JAAATY010000009">
    <property type="protein sequence ID" value="NRN66132.1"/>
    <property type="molecule type" value="Genomic_DNA"/>
</dbReference>
<dbReference type="SFLD" id="SFLDG01088">
    <property type="entry name" value="antiviral_proteins"/>
    <property type="match status" value="1"/>
</dbReference>
<evidence type="ECO:0000256" key="7">
    <source>
        <dbReference type="ARBA" id="ARBA00023118"/>
    </source>
</evidence>
<dbReference type="Gene3D" id="3.20.20.70">
    <property type="entry name" value="Aldolase class I"/>
    <property type="match status" value="1"/>
</dbReference>
<dbReference type="SFLD" id="SFLDS00029">
    <property type="entry name" value="Radical_SAM"/>
    <property type="match status" value="1"/>
</dbReference>
<gene>
    <name evidence="10" type="ORF">GC106_33500</name>
</gene>
<dbReference type="SUPFAM" id="SSF102114">
    <property type="entry name" value="Radical SAM enzymes"/>
    <property type="match status" value="1"/>
</dbReference>
<dbReference type="PROSITE" id="PS51918">
    <property type="entry name" value="RADICAL_SAM"/>
    <property type="match status" value="1"/>
</dbReference>
<feature type="domain" description="Radical SAM core" evidence="9">
    <location>
        <begin position="7"/>
        <end position="230"/>
    </location>
</feature>
<keyword evidence="4" id="KW-0479">Metal-binding</keyword>
<evidence type="ECO:0000313" key="11">
    <source>
        <dbReference type="Proteomes" id="UP000763557"/>
    </source>
</evidence>
<dbReference type="RefSeq" id="WP_281368549.1">
    <property type="nucleotide sequence ID" value="NZ_CBCSGW010000095.1"/>
</dbReference>
<keyword evidence="2" id="KW-0004">4Fe-4S</keyword>
<dbReference type="PANTHER" id="PTHR21339">
    <property type="entry name" value="RADICAL S-ADENOSYL METHIONINE DOMAIN-CONTAINING PROTEIN 2"/>
    <property type="match status" value="1"/>
</dbReference>
<sequence>MIRARSYAFRRIASVNYHLWQACNMACKFCFATFDDMKHTVLPAGHLNKEDSALVVRRLAEAGFRKINFAGGEPLLCAWLPDMVAQAREYKMATSMVTNGSLADRPRFAKVLEHLDWVALSVDSVDSGTLIRTGRVTRNGPMTADDYLRICERVKAAGVRLKINTVVTSANKDEDLTGFIRTARPERWKIMQMLPMAGPDSRHDPELQVGAEDFARFVRHSNKVELDGIRVIAERSQDMKGSYVMVDPAGRFYDNVDDQYSYSQPILAVGADTALSQVRVSKWAFHARGGLYEYQSQGS</sequence>
<evidence type="ECO:0000256" key="2">
    <source>
        <dbReference type="ARBA" id="ARBA00022485"/>
    </source>
</evidence>
<comment type="cofactor">
    <cofactor evidence="1">
        <name>[4Fe-4S] cluster</name>
        <dbReference type="ChEBI" id="CHEBI:49883"/>
    </cofactor>
</comment>
<dbReference type="InterPro" id="IPR013785">
    <property type="entry name" value="Aldolase_TIM"/>
</dbReference>
<keyword evidence="6" id="KW-0411">Iron-sulfur</keyword>
<evidence type="ECO:0000256" key="8">
    <source>
        <dbReference type="ARBA" id="ARBA00039667"/>
    </source>
</evidence>
<dbReference type="SMART" id="SM00729">
    <property type="entry name" value="Elp3"/>
    <property type="match status" value="1"/>
</dbReference>
<evidence type="ECO:0000256" key="6">
    <source>
        <dbReference type="ARBA" id="ARBA00023014"/>
    </source>
</evidence>
<comment type="caution">
    <text evidence="10">The sequence shown here is derived from an EMBL/GenBank/DDBJ whole genome shotgun (WGS) entry which is preliminary data.</text>
</comment>
<keyword evidence="5" id="KW-0408">Iron</keyword>
<dbReference type="PANTHER" id="PTHR21339:SF0">
    <property type="entry name" value="S-ADENOSYLMETHIONINE-DEPENDENT NUCLEOTIDE DEHYDRATASE RSAD2"/>
    <property type="match status" value="1"/>
</dbReference>
<dbReference type="Proteomes" id="UP000763557">
    <property type="component" value="Unassembled WGS sequence"/>
</dbReference>
<keyword evidence="11" id="KW-1185">Reference proteome</keyword>
<dbReference type="InterPro" id="IPR007197">
    <property type="entry name" value="rSAM"/>
</dbReference>
<protein>
    <recommendedName>
        <fullName evidence="8">S-adenosylmethionine-dependent nucleotide dehydratase</fullName>
    </recommendedName>
</protein>
<evidence type="ECO:0000256" key="3">
    <source>
        <dbReference type="ARBA" id="ARBA00022691"/>
    </source>
</evidence>
<dbReference type="NCBIfam" id="NF038283">
    <property type="entry name" value="viperin_w_prok"/>
    <property type="match status" value="1"/>
</dbReference>
<name>A0ABX2F4B8_9PSEU</name>
<keyword evidence="7" id="KW-0051">Antiviral defense</keyword>
<dbReference type="InterPro" id="IPR051196">
    <property type="entry name" value="RSAD2/Viperin_antiviral"/>
</dbReference>
<evidence type="ECO:0000256" key="4">
    <source>
        <dbReference type="ARBA" id="ARBA00022723"/>
    </source>
</evidence>
<keyword evidence="3" id="KW-0949">S-adenosyl-L-methionine</keyword>
<dbReference type="SFLD" id="SFLDG01067">
    <property type="entry name" value="SPASM/twitch_domain_containing"/>
    <property type="match status" value="1"/>
</dbReference>
<reference evidence="10 11" key="1">
    <citation type="submission" date="2020-01" db="EMBL/GenBank/DDBJ databases">
        <title>Kibdelosporangium persica a novel Actinomycetes from a hot desert in Iran.</title>
        <authorList>
            <person name="Safaei N."/>
            <person name="Zaburannyi N."/>
            <person name="Mueller R."/>
            <person name="Wink J."/>
        </authorList>
    </citation>
    <scope>NUCLEOTIDE SEQUENCE [LARGE SCALE GENOMIC DNA]</scope>
    <source>
        <strain evidence="10 11">4NS15</strain>
    </source>
</reference>
<accession>A0ABX2F4B8</accession>
<dbReference type="PROSITE" id="PS51257">
    <property type="entry name" value="PROKAR_LIPOPROTEIN"/>
    <property type="match status" value="1"/>
</dbReference>
<dbReference type="Pfam" id="PF04055">
    <property type="entry name" value="Radical_SAM"/>
    <property type="match status" value="1"/>
</dbReference>
<evidence type="ECO:0000256" key="5">
    <source>
        <dbReference type="ARBA" id="ARBA00023004"/>
    </source>
</evidence>
<evidence type="ECO:0000259" key="9">
    <source>
        <dbReference type="PROSITE" id="PS51918"/>
    </source>
</evidence>
<organism evidence="10 11">
    <name type="scientific">Kibdelosporangium persicum</name>
    <dbReference type="NCBI Taxonomy" id="2698649"/>
    <lineage>
        <taxon>Bacteria</taxon>
        <taxon>Bacillati</taxon>
        <taxon>Actinomycetota</taxon>
        <taxon>Actinomycetes</taxon>
        <taxon>Pseudonocardiales</taxon>
        <taxon>Pseudonocardiaceae</taxon>
        <taxon>Kibdelosporangium</taxon>
    </lineage>
</organism>